<dbReference type="Gene3D" id="2.40.50.100">
    <property type="match status" value="1"/>
</dbReference>
<feature type="binding site" description="via carbamate group" evidence="14">
    <location>
        <position position="712"/>
    </location>
    <ligand>
        <name>Mn(2+)</name>
        <dbReference type="ChEBI" id="CHEBI:29035"/>
    </ligand>
</feature>
<dbReference type="Gene3D" id="3.30.470.20">
    <property type="entry name" value="ATP-grasp fold, B domain"/>
    <property type="match status" value="1"/>
</dbReference>
<feature type="binding site" evidence="14">
    <location>
        <position position="741"/>
    </location>
    <ligand>
        <name>Mn(2+)</name>
        <dbReference type="ChEBI" id="CHEBI:29035"/>
    </ligand>
</feature>
<feature type="modified residue" description="N6-biotinyllysine" evidence="15">
    <location>
        <position position="1113"/>
    </location>
</feature>
<dbReference type="InterPro" id="IPR011764">
    <property type="entry name" value="Biotin_carboxylation_dom"/>
</dbReference>
<dbReference type="EC" id="6.4.1.1" evidence="3 11"/>
<evidence type="ECO:0000259" key="19">
    <source>
        <dbReference type="PROSITE" id="PS50991"/>
    </source>
</evidence>
<keyword evidence="9 11" id="KW-0092">Biotin</keyword>
<dbReference type="InterPro" id="IPR016185">
    <property type="entry name" value="PreATP-grasp_dom_sf"/>
</dbReference>
<feature type="binding site" evidence="13">
    <location>
        <position position="203"/>
    </location>
    <ligand>
        <name>ATP</name>
        <dbReference type="ChEBI" id="CHEBI:30616"/>
    </ligand>
</feature>
<feature type="domain" description="ATP-grasp" evidence="17">
    <location>
        <begin position="123"/>
        <end position="321"/>
    </location>
</feature>
<dbReference type="UniPathway" id="UPA00138"/>
<dbReference type="SMART" id="SM00878">
    <property type="entry name" value="Biotin_carb_C"/>
    <property type="match status" value="1"/>
</dbReference>
<dbReference type="Pfam" id="PF02786">
    <property type="entry name" value="CPSase_L_D2"/>
    <property type="match status" value="1"/>
</dbReference>
<dbReference type="GO" id="GO:0046872">
    <property type="term" value="F:metal ion binding"/>
    <property type="evidence" value="ECO:0007669"/>
    <property type="project" value="UniProtKB-KW"/>
</dbReference>
<feature type="modified residue" description="N6-carboxylysine" evidence="15">
    <location>
        <position position="712"/>
    </location>
</feature>
<dbReference type="InterPro" id="IPR000891">
    <property type="entry name" value="PYR_CT"/>
</dbReference>
<evidence type="ECO:0000256" key="7">
    <source>
        <dbReference type="ARBA" id="ARBA00022741"/>
    </source>
</evidence>
<dbReference type="PROSITE" id="PS00866">
    <property type="entry name" value="CPSASE_1"/>
    <property type="match status" value="1"/>
</dbReference>
<keyword evidence="21" id="KW-1185">Reference proteome</keyword>
<dbReference type="SUPFAM" id="SSF51230">
    <property type="entry name" value="Single hybrid motif"/>
    <property type="match status" value="1"/>
</dbReference>
<dbReference type="Pfam" id="PF00289">
    <property type="entry name" value="Biotin_carb_N"/>
    <property type="match status" value="1"/>
</dbReference>
<dbReference type="InterPro" id="IPR013785">
    <property type="entry name" value="Aldolase_TIM"/>
</dbReference>
<dbReference type="PROSITE" id="PS50975">
    <property type="entry name" value="ATP_GRASP"/>
    <property type="match status" value="1"/>
</dbReference>
<evidence type="ECO:0000259" key="17">
    <source>
        <dbReference type="PROSITE" id="PS50975"/>
    </source>
</evidence>
<keyword evidence="10" id="KW-0511">Multifunctional enzyme</keyword>
<evidence type="ECO:0000256" key="2">
    <source>
        <dbReference type="ARBA" id="ARBA00004742"/>
    </source>
</evidence>
<dbReference type="PROSITE" id="PS50979">
    <property type="entry name" value="BC"/>
    <property type="match status" value="1"/>
</dbReference>
<dbReference type="SUPFAM" id="SSF51569">
    <property type="entry name" value="Aldolase"/>
    <property type="match status" value="1"/>
</dbReference>
<dbReference type="CDD" id="cd07937">
    <property type="entry name" value="DRE_TIM_PC_TC_5S"/>
    <property type="match status" value="1"/>
</dbReference>
<dbReference type="InterPro" id="IPR005930">
    <property type="entry name" value="Pyruv_COase"/>
</dbReference>
<comment type="function">
    <text evidence="11">Catalyzes a 2-step reaction, involving the ATP-dependent carboxylation of the covalently attached biotin in the first step and the transfer of the carboxyl group to pyruvate in the second.</text>
</comment>
<feature type="binding site" evidence="13">
    <location>
        <position position="876"/>
    </location>
    <ligand>
        <name>substrate</name>
    </ligand>
</feature>
<dbReference type="GO" id="GO:0005524">
    <property type="term" value="F:ATP binding"/>
    <property type="evidence" value="ECO:0007669"/>
    <property type="project" value="UniProtKB-UniRule"/>
</dbReference>
<feature type="binding site" evidence="14">
    <location>
        <position position="543"/>
    </location>
    <ligand>
        <name>Mn(2+)</name>
        <dbReference type="ChEBI" id="CHEBI:29035"/>
    </ligand>
</feature>
<accession>A0A2N5XU09</accession>
<keyword evidence="8 11" id="KW-0067">ATP-binding</keyword>
<dbReference type="Gene3D" id="3.10.600.10">
    <property type="entry name" value="pyruvate carboxylase f1077a mutant domain"/>
    <property type="match status" value="1"/>
</dbReference>
<keyword evidence="20" id="KW-0670">Pyruvate</keyword>
<dbReference type="NCBIfam" id="NF006761">
    <property type="entry name" value="PRK09282.1"/>
    <property type="match status" value="1"/>
</dbReference>
<dbReference type="GO" id="GO:0006094">
    <property type="term" value="P:gluconeogenesis"/>
    <property type="evidence" value="ECO:0007669"/>
    <property type="project" value="UniProtKB-UniPathway"/>
</dbReference>
<dbReference type="InterPro" id="IPR003379">
    <property type="entry name" value="Carboxylase_cons_dom"/>
</dbReference>
<evidence type="ECO:0000313" key="21">
    <source>
        <dbReference type="Proteomes" id="UP000234881"/>
    </source>
</evidence>
<dbReference type="SUPFAM" id="SSF56059">
    <property type="entry name" value="Glutathione synthetase ATP-binding domain-like"/>
    <property type="match status" value="1"/>
</dbReference>
<dbReference type="FunFam" id="3.20.20.70:FF:000033">
    <property type="entry name" value="Pyruvate carboxylase"/>
    <property type="match status" value="1"/>
</dbReference>
<dbReference type="InterPro" id="IPR005479">
    <property type="entry name" value="CPAse_ATP-bd"/>
</dbReference>
<evidence type="ECO:0000313" key="20">
    <source>
        <dbReference type="EMBL" id="PLW78002.1"/>
    </source>
</evidence>
<dbReference type="PANTHER" id="PTHR43778">
    <property type="entry name" value="PYRUVATE CARBOXYLASE"/>
    <property type="match status" value="1"/>
</dbReference>
<comment type="catalytic activity">
    <reaction evidence="11">
        <text>hydrogencarbonate + pyruvate + ATP = oxaloacetate + ADP + phosphate + H(+)</text>
        <dbReference type="Rhea" id="RHEA:20844"/>
        <dbReference type="ChEBI" id="CHEBI:15361"/>
        <dbReference type="ChEBI" id="CHEBI:15378"/>
        <dbReference type="ChEBI" id="CHEBI:16452"/>
        <dbReference type="ChEBI" id="CHEBI:17544"/>
        <dbReference type="ChEBI" id="CHEBI:30616"/>
        <dbReference type="ChEBI" id="CHEBI:43474"/>
        <dbReference type="ChEBI" id="CHEBI:456216"/>
        <dbReference type="EC" id="6.4.1.1"/>
    </reaction>
</comment>
<evidence type="ECO:0000256" key="9">
    <source>
        <dbReference type="ARBA" id="ARBA00023267"/>
    </source>
</evidence>
<proteinExistence type="predicted"/>
<organism evidence="20 21">
    <name type="scientific">Cohaesibacter celericrescens</name>
    <dbReference type="NCBI Taxonomy" id="2067669"/>
    <lineage>
        <taxon>Bacteria</taxon>
        <taxon>Pseudomonadati</taxon>
        <taxon>Pseudomonadota</taxon>
        <taxon>Alphaproteobacteria</taxon>
        <taxon>Hyphomicrobiales</taxon>
        <taxon>Cohaesibacteraceae</taxon>
    </lineage>
</organism>
<dbReference type="SUPFAM" id="SSF52440">
    <property type="entry name" value="PreATP-grasp domain"/>
    <property type="match status" value="1"/>
</dbReference>
<evidence type="ECO:0000259" key="16">
    <source>
        <dbReference type="PROSITE" id="PS50968"/>
    </source>
</evidence>
<dbReference type="PROSITE" id="PS50968">
    <property type="entry name" value="BIOTINYL_LIPOYL"/>
    <property type="match status" value="1"/>
</dbReference>
<evidence type="ECO:0000259" key="18">
    <source>
        <dbReference type="PROSITE" id="PS50979"/>
    </source>
</evidence>
<evidence type="ECO:0000256" key="12">
    <source>
        <dbReference type="PIRSR" id="PIRSR001594-1"/>
    </source>
</evidence>
<evidence type="ECO:0000256" key="6">
    <source>
        <dbReference type="ARBA" id="ARBA00022723"/>
    </source>
</evidence>
<comment type="cofactor">
    <cofactor evidence="1 11">
        <name>biotin</name>
        <dbReference type="ChEBI" id="CHEBI:57586"/>
    </cofactor>
</comment>
<dbReference type="Proteomes" id="UP000234881">
    <property type="component" value="Unassembled WGS sequence"/>
</dbReference>
<feature type="domain" description="Biotin carboxylation" evidence="18">
    <location>
        <begin position="3"/>
        <end position="456"/>
    </location>
</feature>
<dbReference type="EMBL" id="PKUQ01000012">
    <property type="protein sequence ID" value="PLW78002.1"/>
    <property type="molecule type" value="Genomic_DNA"/>
</dbReference>
<dbReference type="InterPro" id="IPR055268">
    <property type="entry name" value="PCB-like"/>
</dbReference>
<dbReference type="FunFam" id="2.40.50.100:FF:000003">
    <property type="entry name" value="Acetyl-CoA carboxylase biotin carboxyl carrier protein"/>
    <property type="match status" value="1"/>
</dbReference>
<comment type="caution">
    <text evidence="20">The sequence shown here is derived from an EMBL/GenBank/DDBJ whole genome shotgun (WGS) entry which is preliminary data.</text>
</comment>
<dbReference type="Pfam" id="PF02785">
    <property type="entry name" value="Biotin_carb_C"/>
    <property type="match status" value="1"/>
</dbReference>
<dbReference type="InterPro" id="IPR000089">
    <property type="entry name" value="Biotin_lipoyl"/>
</dbReference>
<evidence type="ECO:0000256" key="11">
    <source>
        <dbReference type="PIRNR" id="PIRNR001594"/>
    </source>
</evidence>
<dbReference type="InterPro" id="IPR001882">
    <property type="entry name" value="Biotin_BS"/>
</dbReference>
<dbReference type="GO" id="GO:0004736">
    <property type="term" value="F:pyruvate carboxylase activity"/>
    <property type="evidence" value="ECO:0007669"/>
    <property type="project" value="UniProtKB-EC"/>
</dbReference>
<dbReference type="InterPro" id="IPR011054">
    <property type="entry name" value="Rudment_hybrid_motif"/>
</dbReference>
<dbReference type="Gene3D" id="3.20.20.70">
    <property type="entry name" value="Aldolase class I"/>
    <property type="match status" value="1"/>
</dbReference>
<dbReference type="InterPro" id="IPR005481">
    <property type="entry name" value="BC-like_N"/>
</dbReference>
<keyword evidence="5 11" id="KW-0436">Ligase</keyword>
<evidence type="ECO:0000256" key="8">
    <source>
        <dbReference type="ARBA" id="ARBA00022840"/>
    </source>
</evidence>
<dbReference type="NCBIfam" id="TIGR01235">
    <property type="entry name" value="pyruv_carbox"/>
    <property type="match status" value="1"/>
</dbReference>
<feature type="domain" description="Pyruvate carboxyltransferase" evidence="19">
    <location>
        <begin position="534"/>
        <end position="802"/>
    </location>
</feature>
<dbReference type="SUPFAM" id="SSF51246">
    <property type="entry name" value="Rudiment single hybrid motif"/>
    <property type="match status" value="1"/>
</dbReference>
<keyword evidence="4" id="KW-0312">Gluconeogenesis</keyword>
<dbReference type="InterPro" id="IPR011053">
    <property type="entry name" value="Single_hybrid_motif"/>
</dbReference>
<dbReference type="PROSITE" id="PS00188">
    <property type="entry name" value="BIOTIN"/>
    <property type="match status" value="1"/>
</dbReference>
<keyword evidence="7 11" id="KW-0547">Nucleotide-binding</keyword>
<feature type="binding site" evidence="13">
    <location>
        <position position="119"/>
    </location>
    <ligand>
        <name>ATP</name>
        <dbReference type="ChEBI" id="CHEBI:30616"/>
    </ligand>
</feature>
<dbReference type="Pfam" id="PF02436">
    <property type="entry name" value="PYC_OADA"/>
    <property type="match status" value="1"/>
</dbReference>
<dbReference type="AlphaFoldDB" id="A0A2N5XU09"/>
<feature type="domain" description="Lipoyl-binding" evidence="16">
    <location>
        <begin position="1072"/>
        <end position="1147"/>
    </location>
</feature>
<dbReference type="FunFam" id="3.40.50.20:FF:000010">
    <property type="entry name" value="Propionyl-CoA carboxylase subunit alpha"/>
    <property type="match status" value="1"/>
</dbReference>
<dbReference type="NCBIfam" id="NF009554">
    <property type="entry name" value="PRK12999.1"/>
    <property type="match status" value="1"/>
</dbReference>
<protein>
    <recommendedName>
        <fullName evidence="3 11">Pyruvate carboxylase</fullName>
        <ecNumber evidence="3 11">6.4.1.1</ecNumber>
    </recommendedName>
</protein>
<feature type="binding site" evidence="13">
    <location>
        <position position="615"/>
    </location>
    <ligand>
        <name>substrate</name>
    </ligand>
</feature>
<name>A0A2N5XU09_9HYPH</name>
<dbReference type="GO" id="GO:0005737">
    <property type="term" value="C:cytoplasm"/>
    <property type="evidence" value="ECO:0007669"/>
    <property type="project" value="TreeGrafter"/>
</dbReference>
<dbReference type="CDD" id="cd06850">
    <property type="entry name" value="biotinyl_domain"/>
    <property type="match status" value="1"/>
</dbReference>
<dbReference type="PROSITE" id="PS50991">
    <property type="entry name" value="PYR_CT"/>
    <property type="match status" value="1"/>
</dbReference>
<evidence type="ECO:0000256" key="5">
    <source>
        <dbReference type="ARBA" id="ARBA00022598"/>
    </source>
</evidence>
<evidence type="ECO:0000256" key="14">
    <source>
        <dbReference type="PIRSR" id="PIRSR001594-3"/>
    </source>
</evidence>
<dbReference type="PANTHER" id="PTHR43778:SF2">
    <property type="entry name" value="PYRUVATE CARBOXYLASE, MITOCHONDRIAL"/>
    <property type="match status" value="1"/>
</dbReference>
<evidence type="ECO:0000256" key="15">
    <source>
        <dbReference type="PIRSR" id="PIRSR001594-4"/>
    </source>
</evidence>
<reference evidence="20 21" key="1">
    <citation type="submission" date="2018-01" db="EMBL/GenBank/DDBJ databases">
        <title>The draft genome sequence of Cohaesibacter sp. H1304.</title>
        <authorList>
            <person name="Wang N.-N."/>
            <person name="Du Z.-J."/>
        </authorList>
    </citation>
    <scope>NUCLEOTIDE SEQUENCE [LARGE SCALE GENOMIC DNA]</scope>
    <source>
        <strain evidence="20 21">H1304</strain>
    </source>
</reference>
<comment type="pathway">
    <text evidence="2">Carbohydrate biosynthesis; gluconeogenesis.</text>
</comment>
<feature type="binding site" evidence="14">
    <location>
        <position position="743"/>
    </location>
    <ligand>
        <name>Mn(2+)</name>
        <dbReference type="ChEBI" id="CHEBI:29035"/>
    </ligand>
</feature>
<keyword evidence="6 14" id="KW-0479">Metal-binding</keyword>
<dbReference type="Pfam" id="PF00364">
    <property type="entry name" value="Biotin_lipoyl"/>
    <property type="match status" value="1"/>
</dbReference>
<dbReference type="OrthoDB" id="9763189at2"/>
<dbReference type="InterPro" id="IPR011761">
    <property type="entry name" value="ATP-grasp"/>
</dbReference>
<evidence type="ECO:0000256" key="1">
    <source>
        <dbReference type="ARBA" id="ARBA00001953"/>
    </source>
</evidence>
<evidence type="ECO:0000256" key="10">
    <source>
        <dbReference type="ARBA" id="ARBA00023268"/>
    </source>
</evidence>
<dbReference type="Pfam" id="PF00682">
    <property type="entry name" value="HMGL-like"/>
    <property type="match status" value="1"/>
</dbReference>
<dbReference type="InterPro" id="IPR005482">
    <property type="entry name" value="Biotin_COase_C"/>
</dbReference>
<dbReference type="SUPFAM" id="SSF89000">
    <property type="entry name" value="post-HMGL domain-like"/>
    <property type="match status" value="1"/>
</dbReference>
<dbReference type="PROSITE" id="PS00867">
    <property type="entry name" value="CPSASE_2"/>
    <property type="match status" value="1"/>
</dbReference>
<evidence type="ECO:0000256" key="3">
    <source>
        <dbReference type="ARBA" id="ARBA00013057"/>
    </source>
</evidence>
<sequence length="1148" mass="126290">MAEFKKILIANRGEIAIRVMRAANELGKRTVAVYAEEDKLSLHRFKADEAYRIGEGLGPVAAYLSIEEIIRVAKDCGADAIHPGYGLLSENPDFVDACVANGITFIGPKAETMRSLGDKASARRVAIIAGVPVVPATEVLGDDMDVVRAEAAAVGYPLMLKASWGGGGRGMRAIMNEKELEEKVLEGRREAEAAFGNDEGYLEKLITKARHVEVQILGDSHGGMYHLFERDCSVQRRNQKVLERAPAPYLTAEQRAEVCDLGYKICKHVNYECAGTVEFLMDIESGAFYFIEVNPRVQVEHTVTEEVTGIDIVQAQIKIAEGKTIAEATGKNSQDEIHLTGHALQCRVTTEDPQNNFIPDYGRLTAYRSATGMGIRLDGGTAYAGGVITRYYDSLLTKVTAKAPTPEQAIARLDRALREFRIRGVSTNIAFVENLLKHPTFLNNTYTTTFIDNTPELFKFQARLDRGTKVLTYIADITVNGHPETKNRPLPAEGLLKAVVPKRQTEVPAYGTRNLLEEKGPQAVADWMADQKQLLLTDTTMRDGHQSLLATRMRSIDMIKIAPSYAANLPQLFSMECWGGATFDVAYRFLQECPWQRLRDLRSRMPNLMTQMLLRASNGVGYTNYPDNVVQSFVKQAAVTGIDVFRVFDSLNWVENMRVAMDAVLENNKVCEGTICYTGDIFDPERAKYNLNYYVKMGKELKAAGAHVLGLKDMAGLLKPAQARVLIKALKEEVGLPIHFHTHDTSGIAGATILAAAEAGVDAADAAMDSFSGSTSQPCLGSIVEALRHTDRDTGIDIESVREISDYWEAVRGQYAAFESGTSAPASEVYLHEMPGGQFTNLKTQARSIGLEERWHEVAQTYADVNQMFGDIVKVTPSSKVVGDMALMMVSQGLSRAQVEDPDVDLSFPESVVDMMRGNLGQPEGGFPPKIIDKVLKGEKPNIERPGKHLEPADLEALRAKISDDLEGFEVDDEDLNGYLMYPKVFMDYMGRHHLYGPVRSLPTSAFFYGMKPGEQISAEIDPGKTLEIRLLAVGETSEHGDVKVFFELNGQPRSIRVPNRLVKSTTVQRPKAELNNPNHIGAPMPGVVASIGVKAGQKVREGDLLLTIEAMKMETGIHAEHDATVKTVHVTPGSQIDAKDLLVEFEG</sequence>
<gene>
    <name evidence="20" type="ORF">C0081_06960</name>
</gene>
<evidence type="ECO:0000256" key="13">
    <source>
        <dbReference type="PIRSR" id="PIRSR001594-2"/>
    </source>
</evidence>
<dbReference type="RefSeq" id="WP_101533092.1">
    <property type="nucleotide sequence ID" value="NZ_JBFHIU010000128.1"/>
</dbReference>
<evidence type="ECO:0000256" key="4">
    <source>
        <dbReference type="ARBA" id="ARBA00022432"/>
    </source>
</evidence>
<dbReference type="PIRSF" id="PIRSF001594">
    <property type="entry name" value="Pyruv_carbox"/>
    <property type="match status" value="1"/>
</dbReference>
<feature type="active site" evidence="12">
    <location>
        <position position="296"/>
    </location>
</feature>